<protein>
    <submittedName>
        <fullName evidence="1">Uncharacterized protein</fullName>
    </submittedName>
</protein>
<accession>A0A127M8W0</accession>
<reference evidence="1 2" key="1">
    <citation type="submission" date="2015-12" db="EMBL/GenBank/DDBJ databases">
        <authorList>
            <person name="Shamseldin A."/>
            <person name="Moawad H."/>
            <person name="Abd El-Rahim W.M."/>
            <person name="Sadowsky M.J."/>
        </authorList>
    </citation>
    <scope>NUCLEOTIDE SEQUENCE [LARGE SCALE GENOMIC DNA]</scope>
    <source>
        <strain evidence="1 2">SM2</strain>
    </source>
</reference>
<proteinExistence type="predicted"/>
<dbReference type="EMBL" id="CP014544">
    <property type="protein sequence ID" value="AMO69618.1"/>
    <property type="molecule type" value="Genomic_DNA"/>
</dbReference>
<name>A0A127M8W0_9GAMM</name>
<dbReference type="Proteomes" id="UP000074119">
    <property type="component" value="Chromosome"/>
</dbReference>
<dbReference type="KEGG" id="zal:AZF00_15525"/>
<organism evidence="1 2">
    <name type="scientific">Zhongshania aliphaticivorans</name>
    <dbReference type="NCBI Taxonomy" id="1470434"/>
    <lineage>
        <taxon>Bacteria</taxon>
        <taxon>Pseudomonadati</taxon>
        <taxon>Pseudomonadota</taxon>
        <taxon>Gammaproteobacteria</taxon>
        <taxon>Cellvibrionales</taxon>
        <taxon>Spongiibacteraceae</taxon>
        <taxon>Zhongshania</taxon>
    </lineage>
</organism>
<evidence type="ECO:0000313" key="1">
    <source>
        <dbReference type="EMBL" id="AMO69618.1"/>
    </source>
</evidence>
<evidence type="ECO:0000313" key="2">
    <source>
        <dbReference type="Proteomes" id="UP000074119"/>
    </source>
</evidence>
<gene>
    <name evidence="1" type="ORF">AZF00_15525</name>
</gene>
<dbReference type="AlphaFoldDB" id="A0A127M8W0"/>
<sequence>MAKTTEISIRCEHCRKWFPSPIFIGDSNSFNTALLFNNQAQCQHCDKMTGCDKENFRARFEDGGFLGSDT</sequence>